<evidence type="ECO:0000256" key="1">
    <source>
        <dbReference type="SAM" id="MobiDB-lite"/>
    </source>
</evidence>
<dbReference type="Proteomes" id="UP000019849">
    <property type="component" value="Unassembled WGS sequence"/>
</dbReference>
<dbReference type="AlphaFoldDB" id="A0A011U8F7"/>
<sequence>MSVGPSGSKAPHSASGSSPPTWRFRPTPCAWRLKAAIAAYEHVVDEKWKPFERAVENPGQTVGRKATELQMSTLG</sequence>
<organism evidence="2 3">
    <name type="scientific">Aquamicrobium defluvii</name>
    <dbReference type="NCBI Taxonomy" id="69279"/>
    <lineage>
        <taxon>Bacteria</taxon>
        <taxon>Pseudomonadati</taxon>
        <taxon>Pseudomonadota</taxon>
        <taxon>Alphaproteobacteria</taxon>
        <taxon>Hyphomicrobiales</taxon>
        <taxon>Phyllobacteriaceae</taxon>
        <taxon>Aquamicrobium</taxon>
    </lineage>
</organism>
<dbReference type="STRING" id="69279.BG36_15995"/>
<proteinExistence type="predicted"/>
<accession>A0A011U8F7</accession>
<evidence type="ECO:0000313" key="3">
    <source>
        <dbReference type="Proteomes" id="UP000019849"/>
    </source>
</evidence>
<gene>
    <name evidence="2" type="ORF">BG36_15995</name>
</gene>
<comment type="caution">
    <text evidence="2">The sequence shown here is derived from an EMBL/GenBank/DDBJ whole genome shotgun (WGS) entry which is preliminary data.</text>
</comment>
<evidence type="ECO:0000313" key="2">
    <source>
        <dbReference type="EMBL" id="EXL02123.1"/>
    </source>
</evidence>
<dbReference type="HOGENOM" id="CLU_2663076_0_0_5"/>
<dbReference type="EMBL" id="JENY01000034">
    <property type="protein sequence ID" value="EXL02123.1"/>
    <property type="molecule type" value="Genomic_DNA"/>
</dbReference>
<name>A0A011U8F7_9HYPH</name>
<reference evidence="2 3" key="1">
    <citation type="submission" date="2014-02" db="EMBL/GenBank/DDBJ databases">
        <title>Aquamicrobium defluvii Genome sequencing.</title>
        <authorList>
            <person name="Wang X."/>
        </authorList>
    </citation>
    <scope>NUCLEOTIDE SEQUENCE [LARGE SCALE GENOMIC DNA]</scope>
    <source>
        <strain evidence="2 3">W13Z1</strain>
    </source>
</reference>
<feature type="region of interest" description="Disordered" evidence="1">
    <location>
        <begin position="1"/>
        <end position="25"/>
    </location>
</feature>
<protein>
    <submittedName>
        <fullName evidence="2">Uncharacterized protein</fullName>
    </submittedName>
</protein>